<sequence length="257" mass="30273">MPYLKNIVLFIITIFFFTGCVSLKKESVQEMFQSNNAVEIKNDYKKITRLVIRLKEKLDKRNPKAYDENLASSIYTEIDNLQDTINLKFKNNTLGSYKSYLQIAFSKDDIKNRNDYLILGLYKNIYDAYDISSSYKITAFSYDKEKLLKLYKNLQILAWKIKVEKDLNDNYLFLTWQNNWQIELEKKVKAGLKPTWKDFENLAYIKNGEESIFGYSNLSFEHIILQMKARVGTTLERLGTEPTQMSLNTIKSLFIFL</sequence>
<reference evidence="1 2" key="1">
    <citation type="journal article" date="2010" name="Stand. Genomic Sci.">
        <title>Complete genome sequence of Arcobacter nitrofigilis type strain (CI).</title>
        <authorList>
            <person name="Pati A."/>
            <person name="Gronow S."/>
            <person name="Lapidus A."/>
            <person name="Copeland A."/>
            <person name="Glavina Del Rio T."/>
            <person name="Nolan M."/>
            <person name="Lucas S."/>
            <person name="Tice H."/>
            <person name="Cheng J.F."/>
            <person name="Han C."/>
            <person name="Chertkov O."/>
            <person name="Bruce D."/>
            <person name="Tapia R."/>
            <person name="Goodwin L."/>
            <person name="Pitluck S."/>
            <person name="Liolios K."/>
            <person name="Ivanova N."/>
            <person name="Mavromatis K."/>
            <person name="Chen A."/>
            <person name="Palaniappan K."/>
            <person name="Land M."/>
            <person name="Hauser L."/>
            <person name="Chang Y.J."/>
            <person name="Jeffries C.D."/>
            <person name="Detter J.C."/>
            <person name="Rohde M."/>
            <person name="Goker M."/>
            <person name="Bristow J."/>
            <person name="Eisen J.A."/>
            <person name="Markowitz V."/>
            <person name="Hugenholtz P."/>
            <person name="Klenk H.P."/>
            <person name="Kyrpides N.C."/>
        </authorList>
    </citation>
    <scope>NUCLEOTIDE SEQUENCE [LARGE SCALE GENOMIC DNA]</scope>
    <source>
        <strain evidence="2">ATCC 33309 / DSM 7299 / CCUG 15893 / LMG 7604 / NCTC 12251 / CI</strain>
    </source>
</reference>
<protein>
    <recommendedName>
        <fullName evidence="3">Lipoprotein</fullName>
    </recommendedName>
</protein>
<gene>
    <name evidence="1" type="ordered locus">Arnit_0816</name>
</gene>
<dbReference type="HOGENOM" id="CLU_1093839_0_0_7"/>
<dbReference type="PROSITE" id="PS51257">
    <property type="entry name" value="PROKAR_LIPOPROTEIN"/>
    <property type="match status" value="1"/>
</dbReference>
<dbReference type="AlphaFoldDB" id="D5V2P8"/>
<dbReference type="OrthoDB" id="5338644at2"/>
<keyword evidence="2" id="KW-1185">Reference proteome</keyword>
<evidence type="ECO:0008006" key="3">
    <source>
        <dbReference type="Google" id="ProtNLM"/>
    </source>
</evidence>
<dbReference type="KEGG" id="ant:Arnit_0816"/>
<dbReference type="EMBL" id="CP001999">
    <property type="protein sequence ID" value="ADG92480.1"/>
    <property type="molecule type" value="Genomic_DNA"/>
</dbReference>
<dbReference type="eggNOG" id="ENOG50315TV">
    <property type="taxonomic scope" value="Bacteria"/>
</dbReference>
<name>D5V2P8_ARCNC</name>
<evidence type="ECO:0000313" key="2">
    <source>
        <dbReference type="Proteomes" id="UP000000939"/>
    </source>
</evidence>
<dbReference type="Proteomes" id="UP000000939">
    <property type="component" value="Chromosome"/>
</dbReference>
<proteinExistence type="predicted"/>
<accession>D5V2P8</accession>
<organism evidence="1 2">
    <name type="scientific">Arcobacter nitrofigilis (strain ATCC 33309 / DSM 7299 / CCUG 15893 / LMG 7604 / NCTC 12251 / CI)</name>
    <name type="common">Campylobacter nitrofigilis</name>
    <dbReference type="NCBI Taxonomy" id="572480"/>
    <lineage>
        <taxon>Bacteria</taxon>
        <taxon>Pseudomonadati</taxon>
        <taxon>Campylobacterota</taxon>
        <taxon>Epsilonproteobacteria</taxon>
        <taxon>Campylobacterales</taxon>
        <taxon>Arcobacteraceae</taxon>
        <taxon>Arcobacter</taxon>
    </lineage>
</organism>
<evidence type="ECO:0000313" key="1">
    <source>
        <dbReference type="EMBL" id="ADG92480.1"/>
    </source>
</evidence>
<dbReference type="RefSeq" id="WP_013134625.1">
    <property type="nucleotide sequence ID" value="NC_014166.1"/>
</dbReference>